<protein>
    <submittedName>
        <fullName evidence="9">Sugar ABC transporter permease</fullName>
    </submittedName>
</protein>
<evidence type="ECO:0000313" key="9">
    <source>
        <dbReference type="EMBL" id="RGV74397.1"/>
    </source>
</evidence>
<dbReference type="AlphaFoldDB" id="A0A412Z332"/>
<evidence type="ECO:0000256" key="6">
    <source>
        <dbReference type="ARBA" id="ARBA00023136"/>
    </source>
</evidence>
<dbReference type="PANTHER" id="PTHR30193">
    <property type="entry name" value="ABC TRANSPORTER PERMEASE PROTEIN"/>
    <property type="match status" value="1"/>
</dbReference>
<feature type="transmembrane region" description="Helical" evidence="7">
    <location>
        <begin position="100"/>
        <end position="121"/>
    </location>
</feature>
<evidence type="ECO:0000256" key="3">
    <source>
        <dbReference type="ARBA" id="ARBA00022475"/>
    </source>
</evidence>
<name>A0A412Z332_9FIRM</name>
<feature type="transmembrane region" description="Helical" evidence="7">
    <location>
        <begin position="259"/>
        <end position="277"/>
    </location>
</feature>
<evidence type="ECO:0000259" key="8">
    <source>
        <dbReference type="PROSITE" id="PS50928"/>
    </source>
</evidence>
<dbReference type="Gene3D" id="1.10.3720.10">
    <property type="entry name" value="MetI-like"/>
    <property type="match status" value="1"/>
</dbReference>
<dbReference type="CDD" id="cd06261">
    <property type="entry name" value="TM_PBP2"/>
    <property type="match status" value="1"/>
</dbReference>
<feature type="transmembrane region" description="Helical" evidence="7">
    <location>
        <begin position="69"/>
        <end position="88"/>
    </location>
</feature>
<feature type="domain" description="ABC transmembrane type-1" evidence="8">
    <location>
        <begin position="63"/>
        <end position="277"/>
    </location>
</feature>
<dbReference type="InterPro" id="IPR051393">
    <property type="entry name" value="ABC_transporter_permease"/>
</dbReference>
<dbReference type="InterPro" id="IPR000515">
    <property type="entry name" value="MetI-like"/>
</dbReference>
<sequence>MKRLMPYFFIGPALLALVALVVYPLLYGVYISFFKTNLANKWDFVGLKNYISVFSDGVFVKQLGVTLKFTAIVVLAHFIIGIFLAMLLNQSRPGITFFRTILVLPWLMPEVVIALIFKWIMNPLYGLLNYGMQLLGLSEGGVSWLGDTKYAFISVVLVCIWKGYPLVMVNALAALQSVSTDIYEAAKVDGANKIQTFFRIILPSIKPVLATTLILDTVWWFKHYTIVYLMTKGGPGSDTSIVSIEIYKQAFDYFNFGKAASMSVVVFFVCLIISKLYRRFLDNED</sequence>
<dbReference type="GO" id="GO:0005886">
    <property type="term" value="C:plasma membrane"/>
    <property type="evidence" value="ECO:0007669"/>
    <property type="project" value="UniProtKB-SubCell"/>
</dbReference>
<dbReference type="GO" id="GO:0055085">
    <property type="term" value="P:transmembrane transport"/>
    <property type="evidence" value="ECO:0007669"/>
    <property type="project" value="InterPro"/>
</dbReference>
<evidence type="ECO:0000256" key="5">
    <source>
        <dbReference type="ARBA" id="ARBA00022989"/>
    </source>
</evidence>
<evidence type="ECO:0000256" key="2">
    <source>
        <dbReference type="ARBA" id="ARBA00022448"/>
    </source>
</evidence>
<accession>A0A412Z332</accession>
<dbReference type="Proteomes" id="UP000284543">
    <property type="component" value="Unassembled WGS sequence"/>
</dbReference>
<keyword evidence="6 7" id="KW-0472">Membrane</keyword>
<comment type="similarity">
    <text evidence="7">Belongs to the binding-protein-dependent transport system permease family.</text>
</comment>
<dbReference type="InterPro" id="IPR035906">
    <property type="entry name" value="MetI-like_sf"/>
</dbReference>
<keyword evidence="5 7" id="KW-1133">Transmembrane helix</keyword>
<organism evidence="9 10">
    <name type="scientific">Enterocloster bolteae</name>
    <dbReference type="NCBI Taxonomy" id="208479"/>
    <lineage>
        <taxon>Bacteria</taxon>
        <taxon>Bacillati</taxon>
        <taxon>Bacillota</taxon>
        <taxon>Clostridia</taxon>
        <taxon>Lachnospirales</taxon>
        <taxon>Lachnospiraceae</taxon>
        <taxon>Enterocloster</taxon>
    </lineage>
</organism>
<evidence type="ECO:0000313" key="10">
    <source>
        <dbReference type="Proteomes" id="UP000284543"/>
    </source>
</evidence>
<feature type="transmembrane region" description="Helical" evidence="7">
    <location>
        <begin position="150"/>
        <end position="175"/>
    </location>
</feature>
<keyword evidence="4 7" id="KW-0812">Transmembrane</keyword>
<dbReference type="PANTHER" id="PTHR30193:SF37">
    <property type="entry name" value="INNER MEMBRANE ABC TRANSPORTER PERMEASE PROTEIN YCJO"/>
    <property type="match status" value="1"/>
</dbReference>
<comment type="subcellular location">
    <subcellularLocation>
        <location evidence="1 7">Cell membrane</location>
        <topology evidence="1 7">Multi-pass membrane protein</topology>
    </subcellularLocation>
</comment>
<keyword evidence="3" id="KW-1003">Cell membrane</keyword>
<reference evidence="9 10" key="1">
    <citation type="submission" date="2018-08" db="EMBL/GenBank/DDBJ databases">
        <title>A genome reference for cultivated species of the human gut microbiota.</title>
        <authorList>
            <person name="Zou Y."/>
            <person name="Xue W."/>
            <person name="Luo G."/>
        </authorList>
    </citation>
    <scope>NUCLEOTIDE SEQUENCE [LARGE SCALE GENOMIC DNA]</scope>
    <source>
        <strain evidence="9 10">AF14-18</strain>
    </source>
</reference>
<feature type="transmembrane region" description="Helical" evidence="7">
    <location>
        <begin position="196"/>
        <end position="221"/>
    </location>
</feature>
<evidence type="ECO:0000256" key="4">
    <source>
        <dbReference type="ARBA" id="ARBA00022692"/>
    </source>
</evidence>
<dbReference type="RefSeq" id="WP_002572998.1">
    <property type="nucleotide sequence ID" value="NZ_CAUFHZ010000003.1"/>
</dbReference>
<proteinExistence type="inferred from homology"/>
<comment type="caution">
    <text evidence="9">The sequence shown here is derived from an EMBL/GenBank/DDBJ whole genome shotgun (WGS) entry which is preliminary data.</text>
</comment>
<evidence type="ECO:0000256" key="7">
    <source>
        <dbReference type="RuleBase" id="RU363032"/>
    </source>
</evidence>
<evidence type="ECO:0000256" key="1">
    <source>
        <dbReference type="ARBA" id="ARBA00004651"/>
    </source>
</evidence>
<dbReference type="EMBL" id="QRZM01000007">
    <property type="protein sequence ID" value="RGV74397.1"/>
    <property type="molecule type" value="Genomic_DNA"/>
</dbReference>
<dbReference type="SUPFAM" id="SSF161098">
    <property type="entry name" value="MetI-like"/>
    <property type="match status" value="1"/>
</dbReference>
<dbReference type="Pfam" id="PF00528">
    <property type="entry name" value="BPD_transp_1"/>
    <property type="match status" value="1"/>
</dbReference>
<feature type="transmembrane region" description="Helical" evidence="7">
    <location>
        <begin position="7"/>
        <end position="33"/>
    </location>
</feature>
<dbReference type="PROSITE" id="PS50928">
    <property type="entry name" value="ABC_TM1"/>
    <property type="match status" value="1"/>
</dbReference>
<keyword evidence="2 7" id="KW-0813">Transport</keyword>
<gene>
    <name evidence="9" type="ORF">DWW02_17185</name>
</gene>